<reference evidence="7" key="1">
    <citation type="submission" date="2020-04" db="EMBL/GenBank/DDBJ databases">
        <title>Deep metagenomics examines the oral microbiome during advanced dental caries in children, revealing novel taxa and co-occurrences with host molecules.</title>
        <authorList>
            <person name="Baker J.L."/>
            <person name="Morton J.T."/>
            <person name="Dinis M."/>
            <person name="Alvarez R."/>
            <person name="Tran N.C."/>
            <person name="Knight R."/>
            <person name="Edlund A."/>
        </authorList>
    </citation>
    <scope>NUCLEOTIDE SEQUENCE</scope>
    <source>
        <strain evidence="7">JCVI_34_bin.1</strain>
    </source>
</reference>
<dbReference type="Pfam" id="PF07584">
    <property type="entry name" value="BatA"/>
    <property type="match status" value="1"/>
</dbReference>
<keyword evidence="1" id="KW-1003">Cell membrane</keyword>
<dbReference type="PANTHER" id="PTHR22550:SF5">
    <property type="entry name" value="LEUCINE ZIPPER PROTEIN 4"/>
    <property type="match status" value="1"/>
</dbReference>
<feature type="transmembrane region" description="Helical" evidence="5">
    <location>
        <begin position="56"/>
        <end position="74"/>
    </location>
</feature>
<dbReference type="SMART" id="SM00327">
    <property type="entry name" value="VWA"/>
    <property type="match status" value="1"/>
</dbReference>
<dbReference type="Pfam" id="PF13519">
    <property type="entry name" value="VWA_2"/>
    <property type="match status" value="1"/>
</dbReference>
<evidence type="ECO:0000256" key="1">
    <source>
        <dbReference type="ARBA" id="ARBA00022475"/>
    </source>
</evidence>
<dbReference type="RefSeq" id="WP_303764201.1">
    <property type="nucleotide sequence ID" value="NZ_JABZGR010000018.1"/>
</dbReference>
<evidence type="ECO:0000256" key="5">
    <source>
        <dbReference type="SAM" id="Phobius"/>
    </source>
</evidence>
<keyword evidence="3 5" id="KW-1133">Transmembrane helix</keyword>
<keyword evidence="4 5" id="KW-0472">Membrane</keyword>
<keyword evidence="2 5" id="KW-0812">Transmembrane</keyword>
<evidence type="ECO:0000256" key="2">
    <source>
        <dbReference type="ARBA" id="ARBA00022692"/>
    </source>
</evidence>
<dbReference type="AlphaFoldDB" id="A0A929X0A6"/>
<dbReference type="Proteomes" id="UP000704068">
    <property type="component" value="Unassembled WGS sequence"/>
</dbReference>
<dbReference type="InterPro" id="IPR024163">
    <property type="entry name" value="Aerotolerance_reg_N"/>
</dbReference>
<dbReference type="SUPFAM" id="SSF53300">
    <property type="entry name" value="vWA-like"/>
    <property type="match status" value="1"/>
</dbReference>
<accession>A0A929X0A6</accession>
<evidence type="ECO:0000313" key="7">
    <source>
        <dbReference type="EMBL" id="MBF0970646.1"/>
    </source>
</evidence>
<dbReference type="PROSITE" id="PS50234">
    <property type="entry name" value="VWFA"/>
    <property type="match status" value="1"/>
</dbReference>
<feature type="transmembrane region" description="Helical" evidence="5">
    <location>
        <begin position="12"/>
        <end position="28"/>
    </location>
</feature>
<protein>
    <submittedName>
        <fullName evidence="7">VWA domain-containing protein</fullName>
    </submittedName>
</protein>
<dbReference type="PANTHER" id="PTHR22550">
    <property type="entry name" value="SPORE GERMINATION PROTEIN"/>
    <property type="match status" value="1"/>
</dbReference>
<evidence type="ECO:0000256" key="4">
    <source>
        <dbReference type="ARBA" id="ARBA00023136"/>
    </source>
</evidence>
<feature type="domain" description="VWFA" evidence="6">
    <location>
        <begin position="91"/>
        <end position="288"/>
    </location>
</feature>
<evidence type="ECO:0000256" key="3">
    <source>
        <dbReference type="ARBA" id="ARBA00022989"/>
    </source>
</evidence>
<evidence type="ECO:0000259" key="6">
    <source>
        <dbReference type="PROSITE" id="PS50234"/>
    </source>
</evidence>
<dbReference type="EMBL" id="JABZGR010000018">
    <property type="protein sequence ID" value="MBF0970646.1"/>
    <property type="molecule type" value="Genomic_DNA"/>
</dbReference>
<organism evidence="7 8">
    <name type="scientific">Alloprevotella tannerae</name>
    <dbReference type="NCBI Taxonomy" id="76122"/>
    <lineage>
        <taxon>Bacteria</taxon>
        <taxon>Pseudomonadati</taxon>
        <taxon>Bacteroidota</taxon>
        <taxon>Bacteroidia</taxon>
        <taxon>Bacteroidales</taxon>
        <taxon>Prevotellaceae</taxon>
        <taxon>Alloprevotella</taxon>
    </lineage>
</organism>
<proteinExistence type="predicted"/>
<gene>
    <name evidence="7" type="ORF">HXK21_06340</name>
</gene>
<name>A0A929X0A6_9BACT</name>
<dbReference type="InterPro" id="IPR036465">
    <property type="entry name" value="vWFA_dom_sf"/>
</dbReference>
<evidence type="ECO:0000313" key="8">
    <source>
        <dbReference type="Proteomes" id="UP000704068"/>
    </source>
</evidence>
<dbReference type="Gene3D" id="3.40.50.410">
    <property type="entry name" value="von Willebrand factor, type A domain"/>
    <property type="match status" value="1"/>
</dbReference>
<dbReference type="InterPro" id="IPR002035">
    <property type="entry name" value="VWF_A"/>
</dbReference>
<dbReference type="InterPro" id="IPR050768">
    <property type="entry name" value="UPF0353/GerABKA_families"/>
</dbReference>
<comment type="caution">
    <text evidence="7">The sequence shown here is derived from an EMBL/GenBank/DDBJ whole genome shotgun (WGS) entry which is preliminary data.</text>
</comment>
<sequence length="339" mass="37434">MFRFADPEYLYLLLLIPFLIGIYLLTALRNKRRLRKFGDPRLLIALVPAYSRRKPLVKFVLLLSALITLIVLLARPQNGLTTTSENKKGIEVAVMLDVSNSMLAQDVSPNRLERAKLLVSTLIDRMQNDKIALGVFAGEAYPQLPITGDYGAAKLFLNSITPGMVTLQGTNLAAAINLADKSFTDKKRVGKAIIIITDGEDHQGGAEEAAAVAAKEGRKVYILGIGNPGGAQIPLGNDYLKDNNGQVVVTKLNEQMCREVAKAGDGLYLHVDNSNAAQEQLQAALGQLQQASEHTDYTSYNEQFQAIALILLLLLFIESFVCETKNPWVQRWHLFNRKQ</sequence>